<dbReference type="CDD" id="cd06579">
    <property type="entry name" value="TM_PBP1_transp_AraH_like"/>
    <property type="match status" value="1"/>
</dbReference>
<feature type="transmembrane region" description="Helical" evidence="9">
    <location>
        <begin position="112"/>
        <end position="133"/>
    </location>
</feature>
<dbReference type="InterPro" id="IPR001851">
    <property type="entry name" value="ABC_transp_permease"/>
</dbReference>
<dbReference type="GO" id="GO:0022857">
    <property type="term" value="F:transmembrane transporter activity"/>
    <property type="evidence" value="ECO:0007669"/>
    <property type="project" value="InterPro"/>
</dbReference>
<keyword evidence="6 9" id="KW-1133">Transmembrane helix</keyword>
<feature type="transmembrane region" description="Helical" evidence="9">
    <location>
        <begin position="319"/>
        <end position="337"/>
    </location>
</feature>
<dbReference type="Pfam" id="PF02653">
    <property type="entry name" value="BPD_transp_2"/>
    <property type="match status" value="1"/>
</dbReference>
<gene>
    <name evidence="10" type="ORF">H9786_07085</name>
</gene>
<evidence type="ECO:0000256" key="6">
    <source>
        <dbReference type="ARBA" id="ARBA00022989"/>
    </source>
</evidence>
<evidence type="ECO:0000256" key="8">
    <source>
        <dbReference type="SAM" id="MobiDB-lite"/>
    </source>
</evidence>
<evidence type="ECO:0000256" key="2">
    <source>
        <dbReference type="ARBA" id="ARBA00022448"/>
    </source>
</evidence>
<feature type="compositionally biased region" description="Basic residues" evidence="8">
    <location>
        <begin position="340"/>
        <end position="349"/>
    </location>
</feature>
<keyword evidence="7 9" id="KW-0472">Membrane</keyword>
<sequence>MTSTATADSRLKKLDVSKLLVEGRAFLALAVIIVVFTILSPNYLTVNNVLIMSSHVAIFALLSLGMLMVVLTGGIDLSVGSTLGFSAVVGGYLLKGVPIAMFGVTLYPSVPVAVLISVAVGGLIGLINGVLVARFNVAPFVATLGMLYVVRGAALLMTDGLTVNGIQGDPALGNTGFEWLGFNRILGIPVGVIIMAVVALGIALLLSRTTFGRWLYATGGNDRAAQLSGVPVRTVKVWVYVISGLCSAIAGLVLASTLTSASPNAGNTYELTAIAAVVIGGAVLSGGRGNVRGTLLGAFVIGFLSDGLVIVGMSEYWQTVFVGAVIVVAVLLNNLQYGGRGRRGAKKTASKPERKTVPAAGDVDANGAGIDEADSAAGREDPDPGTSRRTADAGPGPSPDAPSHRDGGTSGPPDASRDEDTTS</sequence>
<feature type="transmembrane region" description="Helical" evidence="9">
    <location>
        <begin position="186"/>
        <end position="206"/>
    </location>
</feature>
<evidence type="ECO:0000256" key="3">
    <source>
        <dbReference type="ARBA" id="ARBA00022475"/>
    </source>
</evidence>
<evidence type="ECO:0000256" key="4">
    <source>
        <dbReference type="ARBA" id="ARBA00022519"/>
    </source>
</evidence>
<feature type="transmembrane region" description="Helical" evidence="9">
    <location>
        <begin position="294"/>
        <end position="313"/>
    </location>
</feature>
<evidence type="ECO:0000313" key="10">
    <source>
        <dbReference type="EMBL" id="HJB10281.1"/>
    </source>
</evidence>
<feature type="transmembrane region" description="Helical" evidence="9">
    <location>
        <begin position="237"/>
        <end position="256"/>
    </location>
</feature>
<keyword evidence="3" id="KW-1003">Cell membrane</keyword>
<keyword evidence="5 9" id="KW-0812">Transmembrane</keyword>
<dbReference type="PANTHER" id="PTHR32196">
    <property type="entry name" value="ABC TRANSPORTER PERMEASE PROTEIN YPHD-RELATED-RELATED"/>
    <property type="match status" value="1"/>
</dbReference>
<feature type="region of interest" description="Disordered" evidence="8">
    <location>
        <begin position="339"/>
        <end position="423"/>
    </location>
</feature>
<protein>
    <submittedName>
        <fullName evidence="10">ABC transporter permease</fullName>
    </submittedName>
</protein>
<evidence type="ECO:0000256" key="7">
    <source>
        <dbReference type="ARBA" id="ARBA00023136"/>
    </source>
</evidence>
<comment type="subcellular location">
    <subcellularLocation>
        <location evidence="1">Cell membrane</location>
        <topology evidence="1">Multi-pass membrane protein</topology>
    </subcellularLocation>
</comment>
<name>A0A9D2RP66_9MICO</name>
<evidence type="ECO:0000256" key="9">
    <source>
        <dbReference type="SAM" id="Phobius"/>
    </source>
</evidence>
<dbReference type="EMBL" id="DWZH01000053">
    <property type="protein sequence ID" value="HJB10281.1"/>
    <property type="molecule type" value="Genomic_DNA"/>
</dbReference>
<feature type="transmembrane region" description="Helical" evidence="9">
    <location>
        <begin position="83"/>
        <end position="106"/>
    </location>
</feature>
<dbReference type="AlphaFoldDB" id="A0A9D2RP66"/>
<organism evidence="10 11">
    <name type="scientific">Candidatus Brachybacterium merdavium</name>
    <dbReference type="NCBI Taxonomy" id="2838513"/>
    <lineage>
        <taxon>Bacteria</taxon>
        <taxon>Bacillati</taxon>
        <taxon>Actinomycetota</taxon>
        <taxon>Actinomycetes</taxon>
        <taxon>Micrococcales</taxon>
        <taxon>Dermabacteraceae</taxon>
        <taxon>Brachybacterium</taxon>
    </lineage>
</organism>
<proteinExistence type="predicted"/>
<keyword evidence="2" id="KW-0813">Transport</keyword>
<dbReference type="Proteomes" id="UP000823823">
    <property type="component" value="Unassembled WGS sequence"/>
</dbReference>
<evidence type="ECO:0000256" key="5">
    <source>
        <dbReference type="ARBA" id="ARBA00022692"/>
    </source>
</evidence>
<reference evidence="10" key="2">
    <citation type="submission" date="2021-04" db="EMBL/GenBank/DDBJ databases">
        <authorList>
            <person name="Gilroy R."/>
        </authorList>
    </citation>
    <scope>NUCLEOTIDE SEQUENCE</scope>
    <source>
        <strain evidence="10">ChiHjej13B12-24818</strain>
    </source>
</reference>
<keyword evidence="4" id="KW-0997">Cell inner membrane</keyword>
<comment type="caution">
    <text evidence="10">The sequence shown here is derived from an EMBL/GenBank/DDBJ whole genome shotgun (WGS) entry which is preliminary data.</text>
</comment>
<feature type="transmembrane region" description="Helical" evidence="9">
    <location>
        <begin position="50"/>
        <end position="71"/>
    </location>
</feature>
<evidence type="ECO:0000313" key="11">
    <source>
        <dbReference type="Proteomes" id="UP000823823"/>
    </source>
</evidence>
<dbReference type="GO" id="GO:0005886">
    <property type="term" value="C:plasma membrane"/>
    <property type="evidence" value="ECO:0007669"/>
    <property type="project" value="UniProtKB-SubCell"/>
</dbReference>
<accession>A0A9D2RP66</accession>
<feature type="transmembrane region" description="Helical" evidence="9">
    <location>
        <begin position="268"/>
        <end position="287"/>
    </location>
</feature>
<feature type="transmembrane region" description="Helical" evidence="9">
    <location>
        <begin position="21"/>
        <end position="44"/>
    </location>
</feature>
<reference evidence="10" key="1">
    <citation type="journal article" date="2021" name="PeerJ">
        <title>Extensive microbial diversity within the chicken gut microbiome revealed by metagenomics and culture.</title>
        <authorList>
            <person name="Gilroy R."/>
            <person name="Ravi A."/>
            <person name="Getino M."/>
            <person name="Pursley I."/>
            <person name="Horton D.L."/>
            <person name="Alikhan N.F."/>
            <person name="Baker D."/>
            <person name="Gharbi K."/>
            <person name="Hall N."/>
            <person name="Watson M."/>
            <person name="Adriaenssens E.M."/>
            <person name="Foster-Nyarko E."/>
            <person name="Jarju S."/>
            <person name="Secka A."/>
            <person name="Antonio M."/>
            <person name="Oren A."/>
            <person name="Chaudhuri R.R."/>
            <person name="La Ragione R."/>
            <person name="Hildebrand F."/>
            <person name="Pallen M.J."/>
        </authorList>
    </citation>
    <scope>NUCLEOTIDE SEQUENCE</scope>
    <source>
        <strain evidence="10">ChiHjej13B12-24818</strain>
    </source>
</reference>
<evidence type="ECO:0000256" key="1">
    <source>
        <dbReference type="ARBA" id="ARBA00004651"/>
    </source>
</evidence>
<dbReference type="PANTHER" id="PTHR32196:SF21">
    <property type="entry name" value="ABC TRANSPORTER PERMEASE PROTEIN YPHD-RELATED"/>
    <property type="match status" value="1"/>
</dbReference>